<reference evidence="2 3" key="1">
    <citation type="submission" date="2019-08" db="EMBL/GenBank/DDBJ databases">
        <title>Amphibian skin-associated Pigmentiphaga: genome sequence and occurrence across geography and hosts.</title>
        <authorList>
            <person name="Bletz M.C."/>
            <person name="Bunk B."/>
            <person name="Sproeer C."/>
            <person name="Biwer P."/>
            <person name="Reiter S."/>
            <person name="Rabemananjara F.C.E."/>
            <person name="Schulz S."/>
            <person name="Overmann J."/>
            <person name="Vences M."/>
        </authorList>
    </citation>
    <scope>NUCLEOTIDE SEQUENCE [LARGE SCALE GENOMIC DNA]</scope>
    <source>
        <strain evidence="2 3">Mada1488</strain>
    </source>
</reference>
<name>A0A5C0B506_9BURK</name>
<dbReference type="OrthoDB" id="343520at2"/>
<dbReference type="KEGG" id="pacr:FXN63_26080"/>
<dbReference type="InterPro" id="IPR013587">
    <property type="entry name" value="Nitrate/nitrite_sensing"/>
</dbReference>
<evidence type="ECO:0000313" key="3">
    <source>
        <dbReference type="Proteomes" id="UP000325161"/>
    </source>
</evidence>
<proteinExistence type="predicted"/>
<gene>
    <name evidence="2" type="ORF">FXN63_26080</name>
</gene>
<dbReference type="RefSeq" id="WP_148818560.1">
    <property type="nucleotide sequence ID" value="NZ_CP043046.1"/>
</dbReference>
<accession>A0A5C0B506</accession>
<keyword evidence="3" id="KW-1185">Reference proteome</keyword>
<dbReference type="AlphaFoldDB" id="A0A5C0B506"/>
<feature type="domain" description="Nitrate/nitrite sensing protein" evidence="1">
    <location>
        <begin position="47"/>
        <end position="284"/>
    </location>
</feature>
<evidence type="ECO:0000313" key="2">
    <source>
        <dbReference type="EMBL" id="QEI08936.1"/>
    </source>
</evidence>
<organism evidence="2 3">
    <name type="scientific">Pigmentiphaga aceris</name>
    <dbReference type="NCBI Taxonomy" id="1940612"/>
    <lineage>
        <taxon>Bacteria</taxon>
        <taxon>Pseudomonadati</taxon>
        <taxon>Pseudomonadota</taxon>
        <taxon>Betaproteobacteria</taxon>
        <taxon>Burkholderiales</taxon>
        <taxon>Alcaligenaceae</taxon>
        <taxon>Pigmentiphaga</taxon>
    </lineage>
</organism>
<dbReference type="EMBL" id="CP043046">
    <property type="protein sequence ID" value="QEI08936.1"/>
    <property type="molecule type" value="Genomic_DNA"/>
</dbReference>
<protein>
    <recommendedName>
        <fullName evidence="1">Nitrate/nitrite sensing protein domain-containing protein</fullName>
    </recommendedName>
</protein>
<sequence length="314" mass="33266">MVALVGSLSGIAVAAGVLSLAWMGQEKQRRHLRQTGLAAVRESLACVTAVQQHRGMSVALLNGDKAFGPRLSAKQTDVDAALHALGARIDETPALAVCAPRRDRITAEWRQLAGRVQDMTPEQSFAAHTGLVQQMLYLLGDLGEQAGLLAGGDGRRADRDAERRLVQLLLQRLPPLVEHIGQARALGSGFAARGHCGAVGRIRLRFLAQRIGTGQEALSALIDMPDWQRSAQAQAAEVAGLLALIDTRLIGTDRIDLSSAEYFRSATQTIDVCLALWQRVADEVEGRLAGGVRERTAPALSAGLAASAAPVGAT</sequence>
<evidence type="ECO:0000259" key="1">
    <source>
        <dbReference type="Pfam" id="PF08376"/>
    </source>
</evidence>
<dbReference type="Proteomes" id="UP000325161">
    <property type="component" value="Chromosome"/>
</dbReference>
<dbReference type="Pfam" id="PF08376">
    <property type="entry name" value="NIT"/>
    <property type="match status" value="1"/>
</dbReference>